<evidence type="ECO:0000256" key="2">
    <source>
        <dbReference type="SAM" id="MobiDB-lite"/>
    </source>
</evidence>
<reference evidence="4 5" key="1">
    <citation type="submission" date="2017-07" db="EMBL/GenBank/DDBJ databases">
        <title>Elstera cyanobacteriorum sp. nov., a novel bacterium isolated from cyanobacterial aggregates in a eutrophic lake.</title>
        <authorList>
            <person name="Cai H."/>
        </authorList>
    </citation>
    <scope>NUCLEOTIDE SEQUENCE [LARGE SCALE GENOMIC DNA]</scope>
    <source>
        <strain evidence="4 5">TH019</strain>
    </source>
</reference>
<feature type="compositionally biased region" description="Low complexity" evidence="2">
    <location>
        <begin position="629"/>
        <end position="651"/>
    </location>
</feature>
<feature type="region of interest" description="Disordered" evidence="2">
    <location>
        <begin position="629"/>
        <end position="654"/>
    </location>
</feature>
<comment type="caution">
    <text evidence="4">The sequence shown here is derived from an EMBL/GenBank/DDBJ whole genome shotgun (WGS) entry which is preliminary data.</text>
</comment>
<feature type="compositionally biased region" description="Low complexity" evidence="2">
    <location>
        <begin position="749"/>
        <end position="758"/>
    </location>
</feature>
<name>A0A255XHY0_9PROT</name>
<dbReference type="EMBL" id="NOXS01000035">
    <property type="protein sequence ID" value="OYQ16596.1"/>
    <property type="molecule type" value="Genomic_DNA"/>
</dbReference>
<feature type="region of interest" description="Disordered" evidence="2">
    <location>
        <begin position="527"/>
        <end position="548"/>
    </location>
</feature>
<keyword evidence="5" id="KW-1185">Reference proteome</keyword>
<dbReference type="RefSeq" id="WP_094410234.1">
    <property type="nucleotide sequence ID" value="NZ_BMJZ01000003.1"/>
</dbReference>
<evidence type="ECO:0000313" key="5">
    <source>
        <dbReference type="Proteomes" id="UP000216361"/>
    </source>
</evidence>
<keyword evidence="3" id="KW-0812">Transmembrane</keyword>
<dbReference type="InterPro" id="IPR012683">
    <property type="entry name" value="CHP02302_TM"/>
</dbReference>
<proteinExistence type="predicted"/>
<feature type="region of interest" description="Disordered" evidence="2">
    <location>
        <begin position="676"/>
        <end position="710"/>
    </location>
</feature>
<dbReference type="AlphaFoldDB" id="A0A255XHY0"/>
<feature type="compositionally biased region" description="Basic and acidic residues" evidence="2">
    <location>
        <begin position="776"/>
        <end position="787"/>
    </location>
</feature>
<feature type="region of interest" description="Disordered" evidence="2">
    <location>
        <begin position="724"/>
        <end position="787"/>
    </location>
</feature>
<organism evidence="4 5">
    <name type="scientific">Elstera cyanobacteriorum</name>
    <dbReference type="NCBI Taxonomy" id="2022747"/>
    <lineage>
        <taxon>Bacteria</taxon>
        <taxon>Pseudomonadati</taxon>
        <taxon>Pseudomonadota</taxon>
        <taxon>Alphaproteobacteria</taxon>
        <taxon>Rhodospirillales</taxon>
        <taxon>Rhodospirillaceae</taxon>
        <taxon>Elstera</taxon>
    </lineage>
</organism>
<dbReference type="NCBIfam" id="TIGR02302">
    <property type="entry name" value="aProt_lowcomp"/>
    <property type="match status" value="1"/>
</dbReference>
<evidence type="ECO:0000313" key="4">
    <source>
        <dbReference type="EMBL" id="OYQ16596.1"/>
    </source>
</evidence>
<keyword evidence="3" id="KW-0472">Membrane</keyword>
<sequence length="822" mass="89540">MSSPASLRWARGRAALVLAWESLWTAALPLVGLISLFLAFAWAGVFFALPGWLHLGLLGLFGLGAAAALVVAIRRFNWPAARAIDRRIETASGLHHRPLSTVQDEPAGGDAVAFSLWQIHKARVLAGLTNLRTGFPGRGALEADPYGLRALVVCGLIVGSVAAGPDRLDRLRASFLPALSGGPTQPPSLDVWATPPAYTHLPPVALTRLPDGGGMDLPGGTQISVQLSGYPARQAPSLTAPGGVSLALTKQAEGQWQGETSLPVPDAVQTGDLTVAGRRWPVRLLPDTPPKAAFRERPGASPRQALRLPWAAEDDYGLDSVRAEIRLAERKSDPVALTLAAPGRKTAGGVAANDLTDHPWAGLPVIITLIARDGRGQEGRSEDEHLILPARTFTHPVAKDIIELRRALADEPDSAPEIARALGKLASRPQAFSHDTLVFLGLMATRARLILDEKQEELPQVLRTLWDLALRLEEGDLGVLERDLREAEQAVRDGLEQDLTDPEMQQRLDAMQQALDRYMQALTRRAIENAQRNDRPRRPVDPNARMVSSRDIQQMMDKARELARQGQREQAQALLDQLRDLMEQLANAEPQLAEGDENGDPSDMDGDPMSQAMQNLQDLARQQRSLMDRGLQQNRQRGQQGQPGQQGEQPGDLAGEQEALRRRLGEIMRQLGEAMDGMPQGLGKAEQAMRDAQSRLQQGQPGGAAGPQQQALDQLRDALRGLADQQRQQMGQGEGQGQGRGQPRGGQRPGQQTTTGQRDPLGRDRGDQPQGNGLGADDRVRVPEDSAVERARTIFDDLRRRAADPTRPTLEREYLDRLLRGF</sequence>
<feature type="compositionally biased region" description="Gly residues" evidence="2">
    <location>
        <begin position="732"/>
        <end position="748"/>
    </location>
</feature>
<feature type="transmembrane region" description="Helical" evidence="3">
    <location>
        <begin position="21"/>
        <end position="45"/>
    </location>
</feature>
<dbReference type="Pfam" id="PF13779">
    <property type="entry name" value="DUF4175"/>
    <property type="match status" value="1"/>
</dbReference>
<dbReference type="OrthoDB" id="8477685at2"/>
<feature type="compositionally biased region" description="Basic and acidic residues" evidence="2">
    <location>
        <begin position="527"/>
        <end position="540"/>
    </location>
</feature>
<evidence type="ECO:0000256" key="3">
    <source>
        <dbReference type="SAM" id="Phobius"/>
    </source>
</evidence>
<gene>
    <name evidence="4" type="ORF">CHR90_16510</name>
</gene>
<keyword evidence="1" id="KW-0175">Coiled coil</keyword>
<accession>A0A255XHY0</accession>
<evidence type="ECO:0000256" key="1">
    <source>
        <dbReference type="SAM" id="Coils"/>
    </source>
</evidence>
<feature type="coiled-coil region" evidence="1">
    <location>
        <begin position="552"/>
        <end position="629"/>
    </location>
</feature>
<keyword evidence="3" id="KW-1133">Transmembrane helix</keyword>
<dbReference type="Proteomes" id="UP000216361">
    <property type="component" value="Unassembled WGS sequence"/>
</dbReference>
<protein>
    <submittedName>
        <fullName evidence="4">TIGR02302 family protein</fullName>
    </submittedName>
</protein>
<feature type="transmembrane region" description="Helical" evidence="3">
    <location>
        <begin position="51"/>
        <end position="73"/>
    </location>
</feature>
<feature type="coiled-coil region" evidence="1">
    <location>
        <begin position="470"/>
        <end position="497"/>
    </location>
</feature>